<dbReference type="SUPFAM" id="SSF54001">
    <property type="entry name" value="Cysteine proteinases"/>
    <property type="match status" value="1"/>
</dbReference>
<dbReference type="AlphaFoldDB" id="A0A840CWR1"/>
<dbReference type="SUPFAM" id="SSF49785">
    <property type="entry name" value="Galactose-binding domain-like"/>
    <property type="match status" value="1"/>
</dbReference>
<dbReference type="EMBL" id="JACIER010000001">
    <property type="protein sequence ID" value="MBB4042528.1"/>
    <property type="molecule type" value="Genomic_DNA"/>
</dbReference>
<dbReference type="RefSeq" id="WP_183207573.1">
    <property type="nucleotide sequence ID" value="NZ_JACIER010000001.1"/>
</dbReference>
<evidence type="ECO:0000313" key="5">
    <source>
        <dbReference type="Proteomes" id="UP000560658"/>
    </source>
</evidence>
<dbReference type="GO" id="GO:0006508">
    <property type="term" value="P:proteolysis"/>
    <property type="evidence" value="ECO:0007669"/>
    <property type="project" value="UniProtKB-KW"/>
</dbReference>
<evidence type="ECO:0000256" key="2">
    <source>
        <dbReference type="SAM" id="SignalP"/>
    </source>
</evidence>
<dbReference type="PROSITE" id="PS51257">
    <property type="entry name" value="PROKAR_LIPOPROTEIN"/>
    <property type="match status" value="1"/>
</dbReference>
<dbReference type="InterPro" id="IPR008979">
    <property type="entry name" value="Galactose-bd-like_sf"/>
</dbReference>
<dbReference type="Proteomes" id="UP000560658">
    <property type="component" value="Unassembled WGS sequence"/>
</dbReference>
<dbReference type="InterPro" id="IPR038765">
    <property type="entry name" value="Papain-like_cys_pep_sf"/>
</dbReference>
<name>A0A840CWR1_9BACE</name>
<keyword evidence="1" id="KW-0378">Hydrolase</keyword>
<dbReference type="GO" id="GO:0004198">
    <property type="term" value="F:calcium-dependent cysteine-type endopeptidase activity"/>
    <property type="evidence" value="ECO:0007669"/>
    <property type="project" value="InterPro"/>
</dbReference>
<proteinExistence type="predicted"/>
<gene>
    <name evidence="4" type="ORF">GGR06_000287</name>
</gene>
<keyword evidence="2" id="KW-0732">Signal</keyword>
<feature type="active site" evidence="1">
    <location>
        <position position="447"/>
    </location>
</feature>
<comment type="caution">
    <text evidence="4">The sequence shown here is derived from an EMBL/GenBank/DDBJ whole genome shotgun (WGS) entry which is preliminary data.</text>
</comment>
<evidence type="ECO:0000259" key="3">
    <source>
        <dbReference type="PROSITE" id="PS50203"/>
    </source>
</evidence>
<dbReference type="Pfam" id="PF00648">
    <property type="entry name" value="Peptidase_C2"/>
    <property type="match status" value="1"/>
</dbReference>
<evidence type="ECO:0000256" key="1">
    <source>
        <dbReference type="PROSITE-ProRule" id="PRU00239"/>
    </source>
</evidence>
<organism evidence="4 5">
    <name type="scientific">Bacteroides reticulotermitis</name>
    <dbReference type="NCBI Taxonomy" id="1133319"/>
    <lineage>
        <taxon>Bacteria</taxon>
        <taxon>Pseudomonadati</taxon>
        <taxon>Bacteroidota</taxon>
        <taxon>Bacteroidia</taxon>
        <taxon>Bacteroidales</taxon>
        <taxon>Bacteroidaceae</taxon>
        <taxon>Bacteroides</taxon>
    </lineage>
</organism>
<dbReference type="Gene3D" id="2.60.120.260">
    <property type="entry name" value="Galactose-binding domain-like"/>
    <property type="match status" value="1"/>
</dbReference>
<accession>A0A840CWR1</accession>
<dbReference type="InterPro" id="IPR001300">
    <property type="entry name" value="Peptidase_C2_calpain_cat"/>
</dbReference>
<evidence type="ECO:0000313" key="4">
    <source>
        <dbReference type="EMBL" id="MBB4042528.1"/>
    </source>
</evidence>
<feature type="active site" evidence="1">
    <location>
        <position position="429"/>
    </location>
</feature>
<feature type="chain" id="PRO_5032728220" description="Calpain catalytic domain-containing protein" evidence="2">
    <location>
        <begin position="28"/>
        <end position="523"/>
    </location>
</feature>
<feature type="active site" evidence="1">
    <location>
        <position position="274"/>
    </location>
</feature>
<sequence>MRIIQPKFYSVKKILFFSVLSLSFVLGSCSSDDDEEIGGGGTTSPYWTLGSGNANMPSSGTIIAQYSDAPAGSEISKLVDANADTKYVTYHNAFDITWNGNSNIAVLAYSLTSAADAPEMDPKSWVLSGSLDNKVWKTIDSQDNQTFTGRKEVKSFEVENSVAYRYYKLSIQSNRGGNATQIAEWVLSAATFTGNIDDLLPYSSGNTYTADTPMGTQHKGGRVATTADIAWLKDATKEPVTFAGLSWATFPVGSLYPFGDPKPADVNQHVIGDCSACAVMAAMAHYYPKFIKKIIKDNGNSTFTVSLYDPKGKEIEVGVSNMFVADGSKLGAVSGKNDQVTWATVLEKSLIKWKQIYAGTSDIGGIATEYAASIFTGNGNSFAFASGKLSAKELKRAVIVSLQQGKLVIGGFKDGDLPVENKYKTVNFHAYSFYPSSNDAVLFTMRNPWGMLPLVSGGYSNGKEDGLLNIKDDGVIPPNVDIRVMEPGAAKAYANAGNIEPYTPPSYLPAPMRVAEYLLRTGR</sequence>
<protein>
    <recommendedName>
        <fullName evidence="3">Calpain catalytic domain-containing protein</fullName>
    </recommendedName>
</protein>
<dbReference type="PROSITE" id="PS50203">
    <property type="entry name" value="CALPAIN_CAT"/>
    <property type="match status" value="1"/>
</dbReference>
<feature type="domain" description="Calpain catalytic" evidence="3">
    <location>
        <begin position="194"/>
        <end position="465"/>
    </location>
</feature>
<keyword evidence="1" id="KW-0645">Protease</keyword>
<keyword evidence="1" id="KW-0788">Thiol protease</keyword>
<feature type="signal peptide" evidence="2">
    <location>
        <begin position="1"/>
        <end position="27"/>
    </location>
</feature>
<keyword evidence="5" id="KW-1185">Reference proteome</keyword>
<reference evidence="4" key="1">
    <citation type="submission" date="2020-08" db="EMBL/GenBank/DDBJ databases">
        <title>Genomic Encyclopedia of Type Strains, Phase IV (KMG-IV): sequencing the most valuable type-strain genomes for metagenomic binning, comparative biology and taxonomic classification.</title>
        <authorList>
            <person name="Goeker M."/>
        </authorList>
    </citation>
    <scope>NUCLEOTIDE SEQUENCE [LARGE SCALE GENOMIC DNA]</scope>
    <source>
        <strain evidence="4">DSM 105720</strain>
    </source>
</reference>